<dbReference type="SUPFAM" id="SSF53850">
    <property type="entry name" value="Periplasmic binding protein-like II"/>
    <property type="match status" value="1"/>
</dbReference>
<dbReference type="EMBL" id="NGIR01000018">
    <property type="protein sequence ID" value="OTU29098.1"/>
    <property type="molecule type" value="Genomic_DNA"/>
</dbReference>
<proteinExistence type="inferred from homology"/>
<name>A0A0R0RVN8_ACIPI</name>
<accession>A0A0R0RVN8</accession>
<gene>
    <name evidence="5" type="ORF">CAT59_05740</name>
</gene>
<dbReference type="Proteomes" id="UP000195162">
    <property type="component" value="Unassembled WGS sequence"/>
</dbReference>
<dbReference type="Gene3D" id="1.10.10.10">
    <property type="entry name" value="Winged helix-like DNA-binding domain superfamily/Winged helix DNA-binding domain"/>
    <property type="match status" value="1"/>
</dbReference>
<comment type="similarity">
    <text evidence="1">Belongs to the LysR transcriptional regulatory family.</text>
</comment>
<evidence type="ECO:0000313" key="5">
    <source>
        <dbReference type="EMBL" id="OTU29098.1"/>
    </source>
</evidence>
<dbReference type="GO" id="GO:0003677">
    <property type="term" value="F:DNA binding"/>
    <property type="evidence" value="ECO:0007669"/>
    <property type="project" value="UniProtKB-KW"/>
</dbReference>
<reference evidence="5 6" key="1">
    <citation type="submission" date="2017-05" db="EMBL/GenBank/DDBJ databases">
        <authorList>
            <person name="Song R."/>
            <person name="Chenine A.L."/>
            <person name="Ruprecht R.M."/>
        </authorList>
    </citation>
    <scope>NUCLEOTIDE SEQUENCE [LARGE SCALE GENOMIC DNA]</scope>
    <source>
        <strain evidence="5 6">ARLG1955</strain>
    </source>
</reference>
<dbReference type="PROSITE" id="PS50931">
    <property type="entry name" value="HTH_LYSR"/>
    <property type="match status" value="1"/>
</dbReference>
<dbReference type="InterPro" id="IPR005119">
    <property type="entry name" value="LysR_subst-bd"/>
</dbReference>
<dbReference type="SUPFAM" id="SSF46785">
    <property type="entry name" value="Winged helix' DNA-binding domain"/>
    <property type="match status" value="1"/>
</dbReference>
<dbReference type="RefSeq" id="WP_032053236.1">
    <property type="nucleotide sequence ID" value="NZ_CAYSYS010000016.1"/>
</dbReference>
<dbReference type="GO" id="GO:0003700">
    <property type="term" value="F:DNA-binding transcription factor activity"/>
    <property type="evidence" value="ECO:0007669"/>
    <property type="project" value="InterPro"/>
</dbReference>
<sequence length="304" mass="34651">MRFDGLDLNLLVALDILLTEKNITRAGEKLFLSQPATSAALARLRDYFEDDLLVQVGRSMVLTPMGENLAKPVGDLLIQMRTVLNNKNKFDPSTAKRKFTVMASDYTGNVLLPRLNQLLYRLAPQCSIEQLMPSTEAEKQIERGKVDILLLPSLSILDEHPSLDIFEDEFVCVMWEQNSLKGKQLTLEDYTQAEHVVVRLGAINKTPMIDDWLIRNLDIKRNVAYIATNFTSVPQFVIGTPYIAIMHKKLALECAEYLPIYVAPLPWEAPKIKICMQWNKYQENDAGLKWFRKLVIDVAEKLVV</sequence>
<evidence type="ECO:0000256" key="4">
    <source>
        <dbReference type="ARBA" id="ARBA00023163"/>
    </source>
</evidence>
<evidence type="ECO:0000256" key="2">
    <source>
        <dbReference type="ARBA" id="ARBA00023015"/>
    </source>
</evidence>
<dbReference type="InterPro" id="IPR036388">
    <property type="entry name" value="WH-like_DNA-bd_sf"/>
</dbReference>
<dbReference type="Gene3D" id="3.40.190.10">
    <property type="entry name" value="Periplasmic binding protein-like II"/>
    <property type="match status" value="2"/>
</dbReference>
<dbReference type="PANTHER" id="PTHR30118">
    <property type="entry name" value="HTH-TYPE TRANSCRIPTIONAL REGULATOR LEUO-RELATED"/>
    <property type="match status" value="1"/>
</dbReference>
<protein>
    <submittedName>
        <fullName evidence="5">Nodulation protein NfeD</fullName>
    </submittedName>
</protein>
<dbReference type="Pfam" id="PF03466">
    <property type="entry name" value="LysR_substrate"/>
    <property type="match status" value="1"/>
</dbReference>
<keyword evidence="3" id="KW-0238">DNA-binding</keyword>
<dbReference type="InterPro" id="IPR036390">
    <property type="entry name" value="WH_DNA-bd_sf"/>
</dbReference>
<dbReference type="AlphaFoldDB" id="A0A0R0RVN8"/>
<dbReference type="Pfam" id="PF00126">
    <property type="entry name" value="HTH_1"/>
    <property type="match status" value="1"/>
</dbReference>
<dbReference type="PANTHER" id="PTHR30118:SF6">
    <property type="entry name" value="HTH-TYPE TRANSCRIPTIONAL REGULATOR LEUO"/>
    <property type="match status" value="1"/>
</dbReference>
<evidence type="ECO:0000256" key="3">
    <source>
        <dbReference type="ARBA" id="ARBA00023125"/>
    </source>
</evidence>
<dbReference type="InterPro" id="IPR000847">
    <property type="entry name" value="LysR_HTH_N"/>
</dbReference>
<dbReference type="InterPro" id="IPR050389">
    <property type="entry name" value="LysR-type_TF"/>
</dbReference>
<organism evidence="5 6">
    <name type="scientific">Acinetobacter pittii</name>
    <name type="common">Acinetobacter genomosp. 3</name>
    <dbReference type="NCBI Taxonomy" id="48296"/>
    <lineage>
        <taxon>Bacteria</taxon>
        <taxon>Pseudomonadati</taxon>
        <taxon>Pseudomonadota</taxon>
        <taxon>Gammaproteobacteria</taxon>
        <taxon>Moraxellales</taxon>
        <taxon>Moraxellaceae</taxon>
        <taxon>Acinetobacter</taxon>
        <taxon>Acinetobacter calcoaceticus/baumannii complex</taxon>
    </lineage>
</organism>
<evidence type="ECO:0000256" key="1">
    <source>
        <dbReference type="ARBA" id="ARBA00009437"/>
    </source>
</evidence>
<comment type="caution">
    <text evidence="5">The sequence shown here is derived from an EMBL/GenBank/DDBJ whole genome shotgun (WGS) entry which is preliminary data.</text>
</comment>
<evidence type="ECO:0000313" key="6">
    <source>
        <dbReference type="Proteomes" id="UP000195162"/>
    </source>
</evidence>
<keyword evidence="4" id="KW-0804">Transcription</keyword>
<keyword evidence="2" id="KW-0805">Transcription regulation</keyword>